<gene>
    <name evidence="2" type="ORF">CAMP_LOCUS15067</name>
</gene>
<keyword evidence="3" id="KW-1185">Reference proteome</keyword>
<accession>A0A9P1IWJ0</accession>
<protein>
    <submittedName>
        <fullName evidence="2">Uncharacterized protein</fullName>
    </submittedName>
</protein>
<organism evidence="2 3">
    <name type="scientific">Caenorhabditis angaria</name>
    <dbReference type="NCBI Taxonomy" id="860376"/>
    <lineage>
        <taxon>Eukaryota</taxon>
        <taxon>Metazoa</taxon>
        <taxon>Ecdysozoa</taxon>
        <taxon>Nematoda</taxon>
        <taxon>Chromadorea</taxon>
        <taxon>Rhabditida</taxon>
        <taxon>Rhabditina</taxon>
        <taxon>Rhabditomorpha</taxon>
        <taxon>Rhabditoidea</taxon>
        <taxon>Rhabditidae</taxon>
        <taxon>Peloderinae</taxon>
        <taxon>Caenorhabditis</taxon>
    </lineage>
</organism>
<proteinExistence type="predicted"/>
<dbReference type="EMBL" id="CANHGI010000005">
    <property type="protein sequence ID" value="CAI5452430.1"/>
    <property type="molecule type" value="Genomic_DNA"/>
</dbReference>
<evidence type="ECO:0000313" key="2">
    <source>
        <dbReference type="EMBL" id="CAI5452430.1"/>
    </source>
</evidence>
<name>A0A9P1IWJ0_9PELO</name>
<feature type="region of interest" description="Disordered" evidence="1">
    <location>
        <begin position="1"/>
        <end position="53"/>
    </location>
</feature>
<dbReference type="AlphaFoldDB" id="A0A9P1IWJ0"/>
<dbReference type="OrthoDB" id="5830138at2759"/>
<dbReference type="Proteomes" id="UP001152747">
    <property type="component" value="Unassembled WGS sequence"/>
</dbReference>
<comment type="caution">
    <text evidence="2">The sequence shown here is derived from an EMBL/GenBank/DDBJ whole genome shotgun (WGS) entry which is preliminary data.</text>
</comment>
<evidence type="ECO:0000313" key="3">
    <source>
        <dbReference type="Proteomes" id="UP001152747"/>
    </source>
</evidence>
<reference evidence="2" key="1">
    <citation type="submission" date="2022-11" db="EMBL/GenBank/DDBJ databases">
        <authorList>
            <person name="Kikuchi T."/>
        </authorList>
    </citation>
    <scope>NUCLEOTIDE SEQUENCE</scope>
    <source>
        <strain evidence="2">PS1010</strain>
    </source>
</reference>
<feature type="compositionally biased region" description="Low complexity" evidence="1">
    <location>
        <begin position="1"/>
        <end position="22"/>
    </location>
</feature>
<sequence length="166" mass="18129">MKSTPSTSSSFSTHPIRLRPIILPSPPVKLASGSSFKMKSAPRQAKRLSPKQPLPSISTLFDFTSTSNYSTSASSSATSSYGSYCQFSPEGTYTMYSMPTEQSNFASAVTTQTTNNLFDPQENVEVHKPVNQPLFIQICSDYQPISYPTNSTINASQLLLRPVPNC</sequence>
<evidence type="ECO:0000256" key="1">
    <source>
        <dbReference type="SAM" id="MobiDB-lite"/>
    </source>
</evidence>